<feature type="domain" description="Cupin type-2" evidence="1">
    <location>
        <begin position="42"/>
        <end position="110"/>
    </location>
</feature>
<proteinExistence type="predicted"/>
<sequence length="152" mass="17230">MTMKDEIAGITRANEGIQGISWSILGQTYVPKSRTEHSFSWHATFPPGTFVPPHIHPDQDEYLYILEGKLDFMLDGADESATPGDLVRLPMGKPHGIFNKSQQPAKTLFWVSPTRRLYDLFWAIHNMKEQNPDDVVRLAAEHNIHFLPPPPA</sequence>
<dbReference type="SUPFAM" id="SSF51182">
    <property type="entry name" value="RmlC-like cupins"/>
    <property type="match status" value="1"/>
</dbReference>
<dbReference type="Gene3D" id="2.60.120.10">
    <property type="entry name" value="Jelly Rolls"/>
    <property type="match status" value="1"/>
</dbReference>
<evidence type="ECO:0000313" key="2">
    <source>
        <dbReference type="EMBL" id="SDC54360.1"/>
    </source>
</evidence>
<dbReference type="InterPro" id="IPR011051">
    <property type="entry name" value="RmlC_Cupin_sf"/>
</dbReference>
<dbReference type="Proteomes" id="UP000199245">
    <property type="component" value="Unassembled WGS sequence"/>
</dbReference>
<dbReference type="PANTHER" id="PTHR43346">
    <property type="entry name" value="LIGAND BINDING DOMAIN PROTEIN, PUTATIVE (AFU_ORTHOLOGUE AFUA_6G14370)-RELATED"/>
    <property type="match status" value="1"/>
</dbReference>
<dbReference type="InterPro" id="IPR052538">
    <property type="entry name" value="Flavonoid_dioxygenase-like"/>
</dbReference>
<dbReference type="Pfam" id="PF07883">
    <property type="entry name" value="Cupin_2"/>
    <property type="match status" value="1"/>
</dbReference>
<gene>
    <name evidence="2" type="ORF">SAMN05216337_1003242</name>
</gene>
<organism evidence="2 3">
    <name type="scientific">Bradyrhizobium brasilense</name>
    <dbReference type="NCBI Taxonomy" id="1419277"/>
    <lineage>
        <taxon>Bacteria</taxon>
        <taxon>Pseudomonadati</taxon>
        <taxon>Pseudomonadota</taxon>
        <taxon>Alphaproteobacteria</taxon>
        <taxon>Hyphomicrobiales</taxon>
        <taxon>Nitrobacteraceae</taxon>
        <taxon>Bradyrhizobium</taxon>
    </lineage>
</organism>
<evidence type="ECO:0000259" key="1">
    <source>
        <dbReference type="Pfam" id="PF07883"/>
    </source>
</evidence>
<name>A0A1G6MFV8_9BRAD</name>
<dbReference type="InterPro" id="IPR013096">
    <property type="entry name" value="Cupin_2"/>
</dbReference>
<protein>
    <submittedName>
        <fullName evidence="2">Cupin domain-containing protein</fullName>
    </submittedName>
</protein>
<evidence type="ECO:0000313" key="3">
    <source>
        <dbReference type="Proteomes" id="UP000199245"/>
    </source>
</evidence>
<dbReference type="AlphaFoldDB" id="A0A1G6MFV8"/>
<dbReference type="InterPro" id="IPR014710">
    <property type="entry name" value="RmlC-like_jellyroll"/>
</dbReference>
<dbReference type="PANTHER" id="PTHR43346:SF1">
    <property type="entry name" value="QUERCETIN 2,3-DIOXYGENASE-RELATED"/>
    <property type="match status" value="1"/>
</dbReference>
<accession>A0A1G6MFV8</accession>
<reference evidence="2 3" key="1">
    <citation type="submission" date="2016-10" db="EMBL/GenBank/DDBJ databases">
        <authorList>
            <person name="de Groot N.N."/>
        </authorList>
    </citation>
    <scope>NUCLEOTIDE SEQUENCE [LARGE SCALE GENOMIC DNA]</scope>
    <source>
        <strain evidence="2 3">R5</strain>
    </source>
</reference>
<dbReference type="EMBL" id="FMZW01000003">
    <property type="protein sequence ID" value="SDC54360.1"/>
    <property type="molecule type" value="Genomic_DNA"/>
</dbReference>